<evidence type="ECO:0000256" key="2">
    <source>
        <dbReference type="ARBA" id="ARBA00022448"/>
    </source>
</evidence>
<evidence type="ECO:0000259" key="6">
    <source>
        <dbReference type="PROSITE" id="PS50179"/>
    </source>
</evidence>
<dbReference type="GO" id="GO:0035091">
    <property type="term" value="F:phosphatidylinositol binding"/>
    <property type="evidence" value="ECO:0007669"/>
    <property type="project" value="InterPro"/>
</dbReference>
<dbReference type="OMA" id="FMHICDL"/>
<dbReference type="STRING" id="9568.ENSMLEP00000032403"/>
<dbReference type="GO" id="GO:0005829">
    <property type="term" value="C:cytosol"/>
    <property type="evidence" value="ECO:0007669"/>
    <property type="project" value="Ensembl"/>
</dbReference>
<dbReference type="Ensembl" id="ENSMLET00000055980.1">
    <property type="protein sequence ID" value="ENSMLEP00000032403.1"/>
    <property type="gene ID" value="ENSMLEG00000040405.1"/>
</dbReference>
<dbReference type="InterPro" id="IPR014645">
    <property type="entry name" value="TOM1"/>
</dbReference>
<keyword evidence="2 4" id="KW-0813">Transport</keyword>
<dbReference type="InterPro" id="IPR002014">
    <property type="entry name" value="VHS_dom"/>
</dbReference>
<dbReference type="GO" id="GO:0030276">
    <property type="term" value="F:clathrin binding"/>
    <property type="evidence" value="ECO:0007669"/>
    <property type="project" value="Ensembl"/>
</dbReference>
<dbReference type="Gene3D" id="1.20.58.160">
    <property type="match status" value="1"/>
</dbReference>
<dbReference type="PANTHER" id="PTHR13856:SF28">
    <property type="entry name" value="TOM1-LIKE PROTEIN 1"/>
    <property type="match status" value="1"/>
</dbReference>
<organism evidence="7 8">
    <name type="scientific">Mandrillus leucophaeus</name>
    <name type="common">Drill</name>
    <name type="synonym">Papio leucophaeus</name>
    <dbReference type="NCBI Taxonomy" id="9568"/>
    <lineage>
        <taxon>Eukaryota</taxon>
        <taxon>Metazoa</taxon>
        <taxon>Chordata</taxon>
        <taxon>Craniata</taxon>
        <taxon>Vertebrata</taxon>
        <taxon>Euteleostomi</taxon>
        <taxon>Mammalia</taxon>
        <taxon>Eutheria</taxon>
        <taxon>Euarchontoglires</taxon>
        <taxon>Primates</taxon>
        <taxon>Haplorrhini</taxon>
        <taxon>Catarrhini</taxon>
        <taxon>Cercopithecidae</taxon>
        <taxon>Cercopithecinae</taxon>
        <taxon>Mandrillus</taxon>
    </lineage>
</organism>
<dbReference type="GO" id="GO:0016020">
    <property type="term" value="C:membrane"/>
    <property type="evidence" value="ECO:0007669"/>
    <property type="project" value="TreeGrafter"/>
</dbReference>
<dbReference type="FunFam" id="1.25.40.90:FF:000003">
    <property type="entry name" value="TOM1-like protein 2 isoform X1"/>
    <property type="match status" value="1"/>
</dbReference>
<evidence type="ECO:0000256" key="5">
    <source>
        <dbReference type="SAM" id="MobiDB-lite"/>
    </source>
</evidence>
<dbReference type="Pfam" id="PF03127">
    <property type="entry name" value="GAT"/>
    <property type="match status" value="1"/>
</dbReference>
<evidence type="ECO:0000313" key="7">
    <source>
        <dbReference type="Ensembl" id="ENSMLEP00000032403.1"/>
    </source>
</evidence>
<dbReference type="GO" id="GO:0019901">
    <property type="term" value="F:protein kinase binding"/>
    <property type="evidence" value="ECO:0007669"/>
    <property type="project" value="Ensembl"/>
</dbReference>
<dbReference type="PIRSF" id="PIRSF036948">
    <property type="entry name" value="TOM1"/>
    <property type="match status" value="1"/>
</dbReference>
<evidence type="ECO:0000256" key="3">
    <source>
        <dbReference type="ARBA" id="ARBA00022927"/>
    </source>
</evidence>
<dbReference type="PANTHER" id="PTHR13856">
    <property type="entry name" value="VHS DOMAIN CONTAINING PROTEIN FAMILY"/>
    <property type="match status" value="1"/>
</dbReference>
<dbReference type="Gene3D" id="1.25.40.90">
    <property type="match status" value="1"/>
</dbReference>
<accession>A0A2K5ZX76</accession>
<dbReference type="GO" id="GO:0015031">
    <property type="term" value="P:protein transport"/>
    <property type="evidence" value="ECO:0007669"/>
    <property type="project" value="UniProtKB-UniRule"/>
</dbReference>
<keyword evidence="3 4" id="KW-0653">Protein transport</keyword>
<name>A0A2K5ZX76_MANLE</name>
<dbReference type="AlphaFoldDB" id="A0A2K5ZX76"/>
<feature type="domain" description="VHS" evidence="6">
    <location>
        <begin position="22"/>
        <end position="154"/>
    </location>
</feature>
<dbReference type="GO" id="GO:0005768">
    <property type="term" value="C:endosome"/>
    <property type="evidence" value="ECO:0007669"/>
    <property type="project" value="Ensembl"/>
</dbReference>
<feature type="compositionally biased region" description="Polar residues" evidence="5">
    <location>
        <begin position="170"/>
        <end position="179"/>
    </location>
</feature>
<feature type="compositionally biased region" description="Low complexity" evidence="5">
    <location>
        <begin position="262"/>
        <end position="274"/>
    </location>
</feature>
<reference evidence="7" key="2">
    <citation type="submission" date="2025-09" db="UniProtKB">
        <authorList>
            <consortium name="Ensembl"/>
        </authorList>
    </citation>
    <scope>IDENTIFICATION</scope>
</reference>
<dbReference type="SMART" id="SM00288">
    <property type="entry name" value="VHS"/>
    <property type="match status" value="1"/>
</dbReference>
<evidence type="ECO:0000256" key="1">
    <source>
        <dbReference type="ARBA" id="ARBA00007708"/>
    </source>
</evidence>
<dbReference type="Proteomes" id="UP000233140">
    <property type="component" value="Unassembled WGS sequence"/>
</dbReference>
<dbReference type="GO" id="GO:0007165">
    <property type="term" value="P:signal transduction"/>
    <property type="evidence" value="ECO:0007669"/>
    <property type="project" value="Ensembl"/>
</dbReference>
<dbReference type="GeneTree" id="ENSGT00940000160240"/>
<sequence>MAFGKSHRDPYATSVGHLIEKATFAGVQTEDWGQFMHICDIINTTQDGPKDAVKALKKRISKNYNHKEIQLTLSLIDMCVQNCGPSFQSLIVKKEFVKENLVKLLNPRYNLPLDIQNRILNFIKAWSQGFPGGVDVSEVKEVYLDLLKKGVQFPPSEAEAETARQETAQISSNPPTSVPTAPALSSVIAPKNSTITLVPEQKLYKTGREMQERIMDLLVVVENEDVTVELIQVNEDLNNAILGYERFTRNQQRILEQNNQKEATSTTSEPSAPSQDLLDLSPSPRMPRDTLGELNTMNNQLSDLNFSSPSSDVANNLKPSLHPQMDLLALENTEIPLFSQRISQNLTSSHAYDNFLEHSNSVFLQPVSLQTTAAAPSNQSLPPLPSNHPAMTKSDLQPPNYYEVMEFDPLAPAVTTEAIYEEIDAHQHKGTENHGD</sequence>
<feature type="region of interest" description="Disordered" evidence="5">
    <location>
        <begin position="258"/>
        <end position="292"/>
    </location>
</feature>
<feature type="region of interest" description="Disordered" evidence="5">
    <location>
        <begin position="374"/>
        <end position="397"/>
    </location>
</feature>
<dbReference type="InterPro" id="IPR004152">
    <property type="entry name" value="GAT_dom"/>
</dbReference>
<dbReference type="SUPFAM" id="SSF89009">
    <property type="entry name" value="GAT-like domain"/>
    <property type="match status" value="1"/>
</dbReference>
<dbReference type="InterPro" id="IPR008942">
    <property type="entry name" value="ENTH_VHS"/>
</dbReference>
<evidence type="ECO:0000313" key="8">
    <source>
        <dbReference type="Proteomes" id="UP000233140"/>
    </source>
</evidence>
<dbReference type="InterPro" id="IPR047013">
    <property type="entry name" value="TOM1L1_VHS_dom"/>
</dbReference>
<dbReference type="CDD" id="cd16997">
    <property type="entry name" value="VHS_Tom1L1"/>
    <property type="match status" value="1"/>
</dbReference>
<dbReference type="Pfam" id="PF00790">
    <property type="entry name" value="VHS"/>
    <property type="match status" value="1"/>
</dbReference>
<dbReference type="PROSITE" id="PS50179">
    <property type="entry name" value="VHS"/>
    <property type="match status" value="1"/>
</dbReference>
<dbReference type="InterPro" id="IPR038425">
    <property type="entry name" value="GAT_sf"/>
</dbReference>
<evidence type="ECO:0000256" key="4">
    <source>
        <dbReference type="PIRNR" id="PIRNR036948"/>
    </source>
</evidence>
<feature type="region of interest" description="Disordered" evidence="5">
    <location>
        <begin position="155"/>
        <end position="179"/>
    </location>
</feature>
<keyword evidence="8" id="KW-1185">Reference proteome</keyword>
<protein>
    <submittedName>
        <fullName evidence="7">Target of myb1 like 1 membrane trafficking protein</fullName>
    </submittedName>
</protein>
<dbReference type="GO" id="GO:0043130">
    <property type="term" value="F:ubiquitin binding"/>
    <property type="evidence" value="ECO:0007669"/>
    <property type="project" value="InterPro"/>
</dbReference>
<reference evidence="7" key="1">
    <citation type="submission" date="2025-08" db="UniProtKB">
        <authorList>
            <consortium name="Ensembl"/>
        </authorList>
    </citation>
    <scope>IDENTIFICATION</scope>
</reference>
<dbReference type="SUPFAM" id="SSF48464">
    <property type="entry name" value="ENTH/VHS domain"/>
    <property type="match status" value="1"/>
</dbReference>
<proteinExistence type="inferred from homology"/>
<comment type="similarity">
    <text evidence="1 4">Belongs to the TOM1 family.</text>
</comment>
<dbReference type="GO" id="GO:0045839">
    <property type="term" value="P:negative regulation of mitotic nuclear division"/>
    <property type="evidence" value="ECO:0007669"/>
    <property type="project" value="Ensembl"/>
</dbReference>
<gene>
    <name evidence="7" type="primary">TOM1L1</name>
</gene>